<comment type="caution">
    <text evidence="2">The sequence shown here is derived from an EMBL/GenBank/DDBJ whole genome shotgun (WGS) entry which is preliminary data.</text>
</comment>
<feature type="transmembrane region" description="Helical" evidence="1">
    <location>
        <begin position="130"/>
        <end position="150"/>
    </location>
</feature>
<feature type="transmembrane region" description="Helical" evidence="1">
    <location>
        <begin position="157"/>
        <end position="176"/>
    </location>
</feature>
<feature type="transmembrane region" description="Helical" evidence="1">
    <location>
        <begin position="188"/>
        <end position="209"/>
    </location>
</feature>
<keyword evidence="1" id="KW-1133">Transmembrane helix</keyword>
<dbReference type="PANTHER" id="PTHR40761">
    <property type="entry name" value="CONSERVED INTEGRAL MEMBRANE ALANINE VALINE AND LEUCINE RICH PROTEIN-RELATED"/>
    <property type="match status" value="1"/>
</dbReference>
<organism evidence="2 3">
    <name type="scientific">Kibdelosporangium banguiense</name>
    <dbReference type="NCBI Taxonomy" id="1365924"/>
    <lineage>
        <taxon>Bacteria</taxon>
        <taxon>Bacillati</taxon>
        <taxon>Actinomycetota</taxon>
        <taxon>Actinomycetes</taxon>
        <taxon>Pseudonocardiales</taxon>
        <taxon>Pseudonocardiaceae</taxon>
        <taxon>Kibdelosporangium</taxon>
    </lineage>
</organism>
<feature type="transmembrane region" description="Helical" evidence="1">
    <location>
        <begin position="47"/>
        <end position="66"/>
    </location>
</feature>
<keyword evidence="1" id="KW-0472">Membrane</keyword>
<accession>A0ABS4TLH1</accession>
<reference evidence="2 3" key="1">
    <citation type="submission" date="2021-03" db="EMBL/GenBank/DDBJ databases">
        <title>Sequencing the genomes of 1000 actinobacteria strains.</title>
        <authorList>
            <person name="Klenk H.-P."/>
        </authorList>
    </citation>
    <scope>NUCLEOTIDE SEQUENCE [LARGE SCALE GENOMIC DNA]</scope>
    <source>
        <strain evidence="2 3">DSM 46670</strain>
    </source>
</reference>
<proteinExistence type="predicted"/>
<name>A0ABS4TLH1_9PSEU</name>
<dbReference type="PANTHER" id="PTHR40761:SF1">
    <property type="entry name" value="CONSERVED INTEGRAL MEMBRANE ALANINE VALINE AND LEUCINE RICH PROTEIN-RELATED"/>
    <property type="match status" value="1"/>
</dbReference>
<evidence type="ECO:0000313" key="3">
    <source>
        <dbReference type="Proteomes" id="UP001519332"/>
    </source>
</evidence>
<dbReference type="NCBIfam" id="NF038012">
    <property type="entry name" value="DMT_1"/>
    <property type="match status" value="1"/>
</dbReference>
<feature type="transmembrane region" description="Helical" evidence="1">
    <location>
        <begin position="72"/>
        <end position="91"/>
    </location>
</feature>
<gene>
    <name evidence="2" type="ORF">JOF56_005646</name>
</gene>
<dbReference type="InterPro" id="IPR037185">
    <property type="entry name" value="EmrE-like"/>
</dbReference>
<dbReference type="RefSeq" id="WP_209642480.1">
    <property type="nucleotide sequence ID" value="NZ_JAGINW010000001.1"/>
</dbReference>
<keyword evidence="3" id="KW-1185">Reference proteome</keyword>
<sequence length="294" mass="30130">MTFWLVAAVAGAPLVALGAALQQNAAVHCKNMGFLRLLTQLVRRPKWVLGSATTLCGAVMHIIALSNGPLTVVQPLGMSGLPIAVLIAAAIDRRRVSAGEMFGTFAVSAGLVSLLLLLPHESSRPTLDGPSAAVLCGSALALILGTAFMARRSTGAVNALFLAIGSGVAYGVFAALTRVGGSSAINEMSGTVIWVIGLAIVFCVMGLLFQQNAYRTGRFALSYATLLVADPITGALIGVIVLNEQLPTSFLANVGVLAACAVTISGVVVLTRLHPPHHAVADPAPPPARELVGV</sequence>
<feature type="transmembrane region" description="Helical" evidence="1">
    <location>
        <begin position="6"/>
        <end position="27"/>
    </location>
</feature>
<feature type="transmembrane region" description="Helical" evidence="1">
    <location>
        <begin position="221"/>
        <end position="242"/>
    </location>
</feature>
<evidence type="ECO:0000256" key="1">
    <source>
        <dbReference type="SAM" id="Phobius"/>
    </source>
</evidence>
<dbReference type="SUPFAM" id="SSF103481">
    <property type="entry name" value="Multidrug resistance efflux transporter EmrE"/>
    <property type="match status" value="1"/>
</dbReference>
<dbReference type="EMBL" id="JAGINW010000001">
    <property type="protein sequence ID" value="MBP2325261.1"/>
    <property type="molecule type" value="Genomic_DNA"/>
</dbReference>
<evidence type="ECO:0000313" key="2">
    <source>
        <dbReference type="EMBL" id="MBP2325261.1"/>
    </source>
</evidence>
<protein>
    <submittedName>
        <fullName evidence="2">Drug/metabolite transporter (DMT)-like permease</fullName>
    </submittedName>
</protein>
<keyword evidence="1" id="KW-0812">Transmembrane</keyword>
<feature type="transmembrane region" description="Helical" evidence="1">
    <location>
        <begin position="248"/>
        <end position="270"/>
    </location>
</feature>
<feature type="transmembrane region" description="Helical" evidence="1">
    <location>
        <begin position="98"/>
        <end position="118"/>
    </location>
</feature>
<dbReference type="Proteomes" id="UP001519332">
    <property type="component" value="Unassembled WGS sequence"/>
</dbReference>